<dbReference type="NCBIfam" id="TIGR00377">
    <property type="entry name" value="ant_ant_sig"/>
    <property type="match status" value="1"/>
</dbReference>
<dbReference type="InterPro" id="IPR036513">
    <property type="entry name" value="STAS_dom_sf"/>
</dbReference>
<dbReference type="PANTHER" id="PTHR33495:SF2">
    <property type="entry name" value="ANTI-SIGMA FACTOR ANTAGONIST TM_1081-RELATED"/>
    <property type="match status" value="1"/>
</dbReference>
<dbReference type="GO" id="GO:0043856">
    <property type="term" value="F:anti-sigma factor antagonist activity"/>
    <property type="evidence" value="ECO:0007669"/>
    <property type="project" value="InterPro"/>
</dbReference>
<dbReference type="OrthoDB" id="280847at2"/>
<organism evidence="4 5">
    <name type="scientific">Mesorhizobium australicum</name>
    <dbReference type="NCBI Taxonomy" id="536018"/>
    <lineage>
        <taxon>Bacteria</taxon>
        <taxon>Pseudomonadati</taxon>
        <taxon>Pseudomonadota</taxon>
        <taxon>Alphaproteobacteria</taxon>
        <taxon>Hyphomicrobiales</taxon>
        <taxon>Phyllobacteriaceae</taxon>
        <taxon>Mesorhizobium</taxon>
    </lineage>
</organism>
<comment type="similarity">
    <text evidence="1 2">Belongs to the anti-sigma-factor antagonist family.</text>
</comment>
<dbReference type="Gene3D" id="3.30.750.24">
    <property type="entry name" value="STAS domain"/>
    <property type="match status" value="1"/>
</dbReference>
<protein>
    <recommendedName>
        <fullName evidence="2">Anti-sigma factor antagonist</fullName>
    </recommendedName>
</protein>
<accession>A0A1X7PP41</accession>
<evidence type="ECO:0000259" key="3">
    <source>
        <dbReference type="PROSITE" id="PS50801"/>
    </source>
</evidence>
<dbReference type="PROSITE" id="PS50801">
    <property type="entry name" value="STAS"/>
    <property type="match status" value="1"/>
</dbReference>
<feature type="domain" description="STAS" evidence="3">
    <location>
        <begin position="1"/>
        <end position="100"/>
    </location>
</feature>
<proteinExistence type="inferred from homology"/>
<dbReference type="Proteomes" id="UP000193083">
    <property type="component" value="Unassembled WGS sequence"/>
</dbReference>
<dbReference type="PANTHER" id="PTHR33495">
    <property type="entry name" value="ANTI-SIGMA FACTOR ANTAGONIST TM_1081-RELATED-RELATED"/>
    <property type="match status" value="1"/>
</dbReference>
<dbReference type="InterPro" id="IPR002645">
    <property type="entry name" value="STAS_dom"/>
</dbReference>
<dbReference type="EMBL" id="FXBL01000004">
    <property type="protein sequence ID" value="SMH53664.1"/>
    <property type="molecule type" value="Genomic_DNA"/>
</dbReference>
<dbReference type="RefSeq" id="WP_085467852.1">
    <property type="nucleotide sequence ID" value="NZ_FXBL01000004.1"/>
</dbReference>
<evidence type="ECO:0000313" key="4">
    <source>
        <dbReference type="EMBL" id="SMH53664.1"/>
    </source>
</evidence>
<dbReference type="CDD" id="cd07043">
    <property type="entry name" value="STAS_anti-anti-sigma_factors"/>
    <property type="match status" value="1"/>
</dbReference>
<gene>
    <name evidence="4" type="ORF">SAMN02982922_4906</name>
</gene>
<keyword evidence="5" id="KW-1185">Reference proteome</keyword>
<evidence type="ECO:0000256" key="2">
    <source>
        <dbReference type="RuleBase" id="RU003749"/>
    </source>
</evidence>
<sequence length="100" mass="10919">MNISKEEFPDHILMQVVGRLDTVHAKSFETYISETIRDSATAIVIDMSGVDYVASSGLRSLLIAAKQVKAVGRDLSLSGLQPSVREVFDISGFSTIFRIA</sequence>
<dbReference type="SUPFAM" id="SSF52091">
    <property type="entry name" value="SpoIIaa-like"/>
    <property type="match status" value="1"/>
</dbReference>
<reference evidence="4 5" key="1">
    <citation type="submission" date="2017-04" db="EMBL/GenBank/DDBJ databases">
        <authorList>
            <person name="Afonso C.L."/>
            <person name="Miller P.J."/>
            <person name="Scott M.A."/>
            <person name="Spackman E."/>
            <person name="Goraichik I."/>
            <person name="Dimitrov K.M."/>
            <person name="Suarez D.L."/>
            <person name="Swayne D.E."/>
        </authorList>
    </citation>
    <scope>NUCLEOTIDE SEQUENCE [LARGE SCALE GENOMIC DNA]</scope>
    <source>
        <strain evidence="4 5">B5P</strain>
    </source>
</reference>
<dbReference type="AlphaFoldDB" id="A0A1X7PP41"/>
<evidence type="ECO:0000313" key="5">
    <source>
        <dbReference type="Proteomes" id="UP000193083"/>
    </source>
</evidence>
<evidence type="ECO:0000256" key="1">
    <source>
        <dbReference type="ARBA" id="ARBA00009013"/>
    </source>
</evidence>
<dbReference type="InterPro" id="IPR003658">
    <property type="entry name" value="Anti-sigma_ant"/>
</dbReference>
<dbReference type="Pfam" id="PF01740">
    <property type="entry name" value="STAS"/>
    <property type="match status" value="1"/>
</dbReference>
<name>A0A1X7PP41_9HYPH</name>